<sequence>MEMAENKFEIIHETISKANNTLSVKMLCEIAGVSRSGYYNWVNAADKRDEKERQDRADFELILIAYSFRGYDKGAQGIYMRLLHMNPPVIMNVKKIRRLMKKYGLVCNIRKANPYRRMAKAIKTNNVAENLVKREFEKYGARKILLTDITYIPFAGRFCYLSTIIDAFTKQILSYVLSESLEVDFVLETVNQMIEKHGISLATDTIIHSDQGCHYTSCSFIQLVKDKGLRQSMSRKGNCWDNAPQESFYGRMKDHIGERIQECTTYKEIHTIIDDWMDYYNNDRYQWRLAKLSPNEYYQYITTGIYPIKGKIPLSDIDNEEGNEI</sequence>
<dbReference type="PROSITE" id="PS50994">
    <property type="entry name" value="INTEGRASE"/>
    <property type="match status" value="1"/>
</dbReference>
<evidence type="ECO:0000313" key="2">
    <source>
        <dbReference type="EMBL" id="CRL36600.1"/>
    </source>
</evidence>
<evidence type="ECO:0000259" key="1">
    <source>
        <dbReference type="PROSITE" id="PS50994"/>
    </source>
</evidence>
<dbReference type="InterPro" id="IPR036397">
    <property type="entry name" value="RNaseH_sf"/>
</dbReference>
<dbReference type="EMBL" id="CVRS01000065">
    <property type="protein sequence ID" value="CRL36600.1"/>
    <property type="molecule type" value="Genomic_DNA"/>
</dbReference>
<dbReference type="Pfam" id="PF00665">
    <property type="entry name" value="rve"/>
    <property type="match status" value="1"/>
</dbReference>
<gene>
    <name evidence="2" type="ORF">RIL183_19711</name>
</gene>
<name>A0A0M6WL47_9FIRM</name>
<dbReference type="PANTHER" id="PTHR46889:SF5">
    <property type="entry name" value="INTEGRASE PROTEIN"/>
    <property type="match status" value="1"/>
</dbReference>
<dbReference type="GO" id="GO:0003676">
    <property type="term" value="F:nucleic acid binding"/>
    <property type="evidence" value="ECO:0007669"/>
    <property type="project" value="InterPro"/>
</dbReference>
<dbReference type="InterPro" id="IPR050900">
    <property type="entry name" value="Transposase_IS3/IS150/IS904"/>
</dbReference>
<dbReference type="AlphaFoldDB" id="A0A0M6WL47"/>
<dbReference type="Gene3D" id="3.30.420.10">
    <property type="entry name" value="Ribonuclease H-like superfamily/Ribonuclease H"/>
    <property type="match status" value="1"/>
</dbReference>
<protein>
    <recommendedName>
        <fullName evidence="1">Integrase catalytic domain-containing protein</fullName>
    </recommendedName>
</protein>
<dbReference type="OrthoDB" id="9775203at2"/>
<accession>A0A0M6WL47</accession>
<dbReference type="InterPro" id="IPR001584">
    <property type="entry name" value="Integrase_cat-core"/>
</dbReference>
<organism evidence="2 3">
    <name type="scientific">Roseburia inulinivorans</name>
    <dbReference type="NCBI Taxonomy" id="360807"/>
    <lineage>
        <taxon>Bacteria</taxon>
        <taxon>Bacillati</taxon>
        <taxon>Bacillota</taxon>
        <taxon>Clostridia</taxon>
        <taxon>Lachnospirales</taxon>
        <taxon>Lachnospiraceae</taxon>
        <taxon>Roseburia</taxon>
    </lineage>
</organism>
<dbReference type="Pfam" id="PF13333">
    <property type="entry name" value="rve_2"/>
    <property type="match status" value="1"/>
</dbReference>
<feature type="domain" description="Integrase catalytic" evidence="1">
    <location>
        <begin position="134"/>
        <end position="302"/>
    </location>
</feature>
<reference evidence="3" key="1">
    <citation type="submission" date="2015-05" db="EMBL/GenBank/DDBJ databases">
        <authorList>
            <consortium name="Pathogen Informatics"/>
        </authorList>
    </citation>
    <scope>NUCLEOTIDE SEQUENCE [LARGE SCALE GENOMIC DNA]</scope>
    <source>
        <strain evidence="3">L1-83</strain>
    </source>
</reference>
<dbReference type="SUPFAM" id="SSF53098">
    <property type="entry name" value="Ribonuclease H-like"/>
    <property type="match status" value="1"/>
</dbReference>
<keyword evidence="3" id="KW-1185">Reference proteome</keyword>
<dbReference type="GO" id="GO:0015074">
    <property type="term" value="P:DNA integration"/>
    <property type="evidence" value="ECO:0007669"/>
    <property type="project" value="InterPro"/>
</dbReference>
<dbReference type="PANTHER" id="PTHR46889">
    <property type="entry name" value="TRANSPOSASE INSF FOR INSERTION SEQUENCE IS3B-RELATED"/>
    <property type="match status" value="1"/>
</dbReference>
<dbReference type="InterPro" id="IPR012337">
    <property type="entry name" value="RNaseH-like_sf"/>
</dbReference>
<evidence type="ECO:0000313" key="3">
    <source>
        <dbReference type="Proteomes" id="UP000049828"/>
    </source>
</evidence>
<dbReference type="RefSeq" id="WP_055039448.1">
    <property type="nucleotide sequence ID" value="NZ_CVRS01000065.1"/>
</dbReference>
<dbReference type="InterPro" id="IPR048020">
    <property type="entry name" value="Transpos_IS3"/>
</dbReference>
<proteinExistence type="predicted"/>
<dbReference type="Proteomes" id="UP000049828">
    <property type="component" value="Unassembled WGS sequence"/>
</dbReference>
<dbReference type="NCBIfam" id="NF033516">
    <property type="entry name" value="transpos_IS3"/>
    <property type="match status" value="1"/>
</dbReference>